<comment type="caution">
    <text evidence="2">The sequence shown here is derived from an EMBL/GenBank/DDBJ whole genome shotgun (WGS) entry which is preliminary data.</text>
</comment>
<dbReference type="EMBL" id="JBFOLJ010000009">
    <property type="protein sequence ID" value="KAL2507754.1"/>
    <property type="molecule type" value="Genomic_DNA"/>
</dbReference>
<proteinExistence type="predicted"/>
<dbReference type="Proteomes" id="UP001604277">
    <property type="component" value="Unassembled WGS sequence"/>
</dbReference>
<accession>A0ABD1T4U2</accession>
<feature type="region of interest" description="Disordered" evidence="1">
    <location>
        <begin position="51"/>
        <end position="70"/>
    </location>
</feature>
<keyword evidence="3" id="KW-1185">Reference proteome</keyword>
<dbReference type="PANTHER" id="PTHR34567:SF3">
    <property type="entry name" value="FK506-BINDING-LIKE PROTEIN"/>
    <property type="match status" value="1"/>
</dbReference>
<gene>
    <name evidence="2" type="ORF">Fot_31401</name>
</gene>
<reference evidence="3" key="1">
    <citation type="submission" date="2024-07" db="EMBL/GenBank/DDBJ databases">
        <title>Two chromosome-level genome assemblies of Korean endemic species Abeliophyllum distichum and Forsythia ovata (Oleaceae).</title>
        <authorList>
            <person name="Jang H."/>
        </authorList>
    </citation>
    <scope>NUCLEOTIDE SEQUENCE [LARGE SCALE GENOMIC DNA]</scope>
</reference>
<evidence type="ECO:0000256" key="1">
    <source>
        <dbReference type="SAM" id="MobiDB-lite"/>
    </source>
</evidence>
<dbReference type="PANTHER" id="PTHR34567">
    <property type="entry name" value="FK506-BINDING-LIKE PROTEIN"/>
    <property type="match status" value="1"/>
</dbReference>
<evidence type="ECO:0000313" key="2">
    <source>
        <dbReference type="EMBL" id="KAL2507754.1"/>
    </source>
</evidence>
<organism evidence="2 3">
    <name type="scientific">Forsythia ovata</name>
    <dbReference type="NCBI Taxonomy" id="205694"/>
    <lineage>
        <taxon>Eukaryota</taxon>
        <taxon>Viridiplantae</taxon>
        <taxon>Streptophyta</taxon>
        <taxon>Embryophyta</taxon>
        <taxon>Tracheophyta</taxon>
        <taxon>Spermatophyta</taxon>
        <taxon>Magnoliopsida</taxon>
        <taxon>eudicotyledons</taxon>
        <taxon>Gunneridae</taxon>
        <taxon>Pentapetalae</taxon>
        <taxon>asterids</taxon>
        <taxon>lamiids</taxon>
        <taxon>Lamiales</taxon>
        <taxon>Oleaceae</taxon>
        <taxon>Forsythieae</taxon>
        <taxon>Forsythia</taxon>
    </lineage>
</organism>
<sequence>MAGTGTIYKIDGGFKEGNGQEVDGWDIEEQLNMFDYTQNFTTDQLRETYEPSTTSLVPPAEKVKTKGRPSSKPAVPLWEKEFCKVVGSLDWKIFSCKKKFVHLYDNVMIWDDSESKDAFQNTKTRFWSEKHGVLCDIPLPDPDLYIDKIYCDLENDIKLRFDLDINPVFPDRDENRVPVVIFGDYFLLISTNSTSVNHVDPWEHNWGNAFPNAAPIGWT</sequence>
<evidence type="ECO:0000313" key="3">
    <source>
        <dbReference type="Proteomes" id="UP001604277"/>
    </source>
</evidence>
<dbReference type="AlphaFoldDB" id="A0ABD1T4U2"/>
<protein>
    <submittedName>
        <fullName evidence="2">Uncharacterized protein</fullName>
    </submittedName>
</protein>
<name>A0ABD1T4U2_9LAMI</name>